<keyword evidence="3" id="KW-1185">Reference proteome</keyword>
<dbReference type="Proteomes" id="UP000003639">
    <property type="component" value="Unassembled WGS sequence"/>
</dbReference>
<evidence type="ECO:0000313" key="2">
    <source>
        <dbReference type="EMBL" id="EDN01101.1"/>
    </source>
</evidence>
<dbReference type="AlphaFoldDB" id="A6NS63"/>
<feature type="transmembrane region" description="Helical" evidence="1">
    <location>
        <begin position="68"/>
        <end position="89"/>
    </location>
</feature>
<dbReference type="eggNOG" id="COG2715">
    <property type="taxonomic scope" value="Bacteria"/>
</dbReference>
<organism evidence="2 3">
    <name type="scientific">Pseudoflavonifractor capillosus ATCC 29799</name>
    <dbReference type="NCBI Taxonomy" id="411467"/>
    <lineage>
        <taxon>Bacteria</taxon>
        <taxon>Bacillati</taxon>
        <taxon>Bacillota</taxon>
        <taxon>Clostridia</taxon>
        <taxon>Eubacteriales</taxon>
        <taxon>Oscillospiraceae</taxon>
        <taxon>Pseudoflavonifractor</taxon>
    </lineage>
</organism>
<name>A6NS63_9FIRM</name>
<evidence type="ECO:0000256" key="1">
    <source>
        <dbReference type="SAM" id="Phobius"/>
    </source>
</evidence>
<protein>
    <recommendedName>
        <fullName evidence="4">Transporter gate domain protein</fullName>
    </recommendedName>
</protein>
<dbReference type="EMBL" id="AAXG02000007">
    <property type="protein sequence ID" value="EDN01101.1"/>
    <property type="molecule type" value="Genomic_DNA"/>
</dbReference>
<keyword evidence="1" id="KW-0812">Transmembrane</keyword>
<evidence type="ECO:0000313" key="3">
    <source>
        <dbReference type="Proteomes" id="UP000003639"/>
    </source>
</evidence>
<keyword evidence="1" id="KW-0472">Membrane</keyword>
<gene>
    <name evidence="2" type="ORF">BACCAP_01042</name>
</gene>
<keyword evidence="1" id="KW-1133">Transmembrane helix</keyword>
<evidence type="ECO:0008006" key="4">
    <source>
        <dbReference type="Google" id="ProtNLM"/>
    </source>
</evidence>
<reference evidence="2 3" key="1">
    <citation type="submission" date="2007-04" db="EMBL/GenBank/DDBJ databases">
        <authorList>
            <person name="Fulton L."/>
            <person name="Clifton S."/>
            <person name="Fulton B."/>
            <person name="Xu J."/>
            <person name="Minx P."/>
            <person name="Pepin K.H."/>
            <person name="Johnson M."/>
            <person name="Thiruvilangam P."/>
            <person name="Bhonagiri V."/>
            <person name="Nash W.E."/>
            <person name="Mardis E.R."/>
            <person name="Wilson R.K."/>
        </authorList>
    </citation>
    <scope>NUCLEOTIDE SEQUENCE [LARGE SCALE GENOMIC DNA]</scope>
    <source>
        <strain evidence="2 3">ATCC 29799</strain>
    </source>
</reference>
<reference evidence="2 3" key="2">
    <citation type="submission" date="2007-06" db="EMBL/GenBank/DDBJ databases">
        <title>Draft genome sequence of Pseudoflavonifractor capillosus ATCC 29799.</title>
        <authorList>
            <person name="Sudarsanam P."/>
            <person name="Ley R."/>
            <person name="Guruge J."/>
            <person name="Turnbaugh P.J."/>
            <person name="Mahowald M."/>
            <person name="Liep D."/>
            <person name="Gordon J."/>
        </authorList>
    </citation>
    <scope>NUCLEOTIDE SEQUENCE [LARGE SCALE GENOMIC DNA]</scope>
    <source>
        <strain evidence="2 3">ATCC 29799</strain>
    </source>
</reference>
<comment type="caution">
    <text evidence="2">The sequence shown here is derived from an EMBL/GenBank/DDBJ whole genome shotgun (WGS) entry which is preliminary data.</text>
</comment>
<accession>A6NS63</accession>
<dbReference type="STRING" id="411467.BACCAP_01042"/>
<sequence length="241" mass="25867">MLRIKNNFKSIFTKKGHVFQRLRILWRRKEEVEHMAMSAIWTAMVVISILCGLATGREAEVAAGAVEGAAAAVELCLAMAGLLCLWMGVMEIMKRSGLSEKLSALLRPVLRRLYPDFAGDRAVMDAISANVSANLLGLGNAATPLGIQAAQRMSKKTPGVASDSLCMLVVCNTASIQLIPTTVAGVRAAAGCAAPFDILPAVWLASALSVTAGILASKTLSRFWRLREGRNTQGRRETPWS</sequence>
<feature type="transmembrane region" description="Helical" evidence="1">
    <location>
        <begin position="35"/>
        <end position="56"/>
    </location>
</feature>
<proteinExistence type="predicted"/>